<keyword evidence="6" id="KW-1185">Reference proteome</keyword>
<dbReference type="InterPro" id="IPR027417">
    <property type="entry name" value="P-loop_NTPase"/>
</dbReference>
<dbReference type="PANTHER" id="PTHR42939:SF1">
    <property type="entry name" value="ABC TRANSPORTER ATP-BINDING PROTEIN ALBC-RELATED"/>
    <property type="match status" value="1"/>
</dbReference>
<dbReference type="Gene3D" id="3.40.50.300">
    <property type="entry name" value="P-loop containing nucleotide triphosphate hydrolases"/>
    <property type="match status" value="1"/>
</dbReference>
<gene>
    <name evidence="5" type="ORF">PBOR_18950</name>
</gene>
<sequence>MIELIRVSQRYTYKDVLNDVTFTAEKGQITCLIGLNGAGKSTVLKTIMGLTPIHGGSIRIDGEPISRNTYERVSYIPDHLAIPASMKLSDALRFMEDFYSRWNKDRANELMRFFDLDFKERAGRLSKGTAAKFNLVLGLAQDSDYVIMDEPFAGIDLFNRERIAEVFSSELVGNRGVLLTTHEVREVEYLIDKAVLLRDGVVARSFECEQVRSEESKSVVDVMKEVLLT</sequence>
<dbReference type="RefSeq" id="WP_042214038.1">
    <property type="nucleotide sequence ID" value="NZ_CP009285.1"/>
</dbReference>
<protein>
    <submittedName>
        <fullName evidence="5">Multidrug ABC transporter ATP-binding protein</fullName>
    </submittedName>
</protein>
<dbReference type="Pfam" id="PF00005">
    <property type="entry name" value="ABC_tran"/>
    <property type="match status" value="1"/>
</dbReference>
<dbReference type="InterPro" id="IPR003439">
    <property type="entry name" value="ABC_transporter-like_ATP-bd"/>
</dbReference>
<keyword evidence="1" id="KW-0813">Transport</keyword>
<dbReference type="InterPro" id="IPR003593">
    <property type="entry name" value="AAA+_ATPase"/>
</dbReference>
<evidence type="ECO:0000256" key="2">
    <source>
        <dbReference type="ARBA" id="ARBA00022741"/>
    </source>
</evidence>
<evidence type="ECO:0000256" key="3">
    <source>
        <dbReference type="ARBA" id="ARBA00022840"/>
    </source>
</evidence>
<organism evidence="5 6">
    <name type="scientific">Paenibacillus borealis</name>
    <dbReference type="NCBI Taxonomy" id="160799"/>
    <lineage>
        <taxon>Bacteria</taxon>
        <taxon>Bacillati</taxon>
        <taxon>Bacillota</taxon>
        <taxon>Bacilli</taxon>
        <taxon>Bacillales</taxon>
        <taxon>Paenibacillaceae</taxon>
        <taxon>Paenibacillus</taxon>
    </lineage>
</organism>
<dbReference type="KEGG" id="pbd:PBOR_18950"/>
<dbReference type="SMART" id="SM00382">
    <property type="entry name" value="AAA"/>
    <property type="match status" value="1"/>
</dbReference>
<proteinExistence type="predicted"/>
<evidence type="ECO:0000313" key="5">
    <source>
        <dbReference type="EMBL" id="AIQ58779.1"/>
    </source>
</evidence>
<dbReference type="GO" id="GO:0016887">
    <property type="term" value="F:ATP hydrolysis activity"/>
    <property type="evidence" value="ECO:0007669"/>
    <property type="project" value="InterPro"/>
</dbReference>
<feature type="domain" description="ABC transporter" evidence="4">
    <location>
        <begin position="2"/>
        <end position="224"/>
    </location>
</feature>
<dbReference type="GO" id="GO:0005524">
    <property type="term" value="F:ATP binding"/>
    <property type="evidence" value="ECO:0007669"/>
    <property type="project" value="UniProtKB-KW"/>
</dbReference>
<dbReference type="PANTHER" id="PTHR42939">
    <property type="entry name" value="ABC TRANSPORTER ATP-BINDING PROTEIN ALBC-RELATED"/>
    <property type="match status" value="1"/>
</dbReference>
<dbReference type="AlphaFoldDB" id="A0A089MQL4"/>
<accession>A0A089MQL4</accession>
<evidence type="ECO:0000259" key="4">
    <source>
        <dbReference type="PROSITE" id="PS50893"/>
    </source>
</evidence>
<evidence type="ECO:0000313" key="6">
    <source>
        <dbReference type="Proteomes" id="UP000029518"/>
    </source>
</evidence>
<keyword evidence="3 5" id="KW-0067">ATP-binding</keyword>
<dbReference type="CDD" id="cd03230">
    <property type="entry name" value="ABC_DR_subfamily_A"/>
    <property type="match status" value="1"/>
</dbReference>
<dbReference type="Proteomes" id="UP000029518">
    <property type="component" value="Chromosome"/>
</dbReference>
<evidence type="ECO:0000256" key="1">
    <source>
        <dbReference type="ARBA" id="ARBA00022448"/>
    </source>
</evidence>
<reference evidence="5" key="1">
    <citation type="submission" date="2014-08" db="EMBL/GenBank/DDBJ databases">
        <title>Comparative genomics of the Paenibacillus odorifer group.</title>
        <authorList>
            <person name="den Bakker H.C."/>
            <person name="Tsai Y.-C.Y.-C."/>
            <person name="Martin N."/>
            <person name="Korlach J."/>
            <person name="Wiedmann M."/>
        </authorList>
    </citation>
    <scope>NUCLEOTIDE SEQUENCE [LARGE SCALE GENOMIC DNA]</scope>
    <source>
        <strain evidence="5">DSM 13188</strain>
    </source>
</reference>
<dbReference type="OrthoDB" id="9804819at2"/>
<keyword evidence="2" id="KW-0547">Nucleotide-binding</keyword>
<dbReference type="SUPFAM" id="SSF52540">
    <property type="entry name" value="P-loop containing nucleoside triphosphate hydrolases"/>
    <property type="match status" value="1"/>
</dbReference>
<dbReference type="PROSITE" id="PS50893">
    <property type="entry name" value="ABC_TRANSPORTER_2"/>
    <property type="match status" value="1"/>
</dbReference>
<dbReference type="HOGENOM" id="CLU_000604_1_2_9"/>
<dbReference type="InterPro" id="IPR051782">
    <property type="entry name" value="ABC_Transporter_VariousFunc"/>
</dbReference>
<dbReference type="EMBL" id="CP009285">
    <property type="protein sequence ID" value="AIQ58779.1"/>
    <property type="molecule type" value="Genomic_DNA"/>
</dbReference>
<name>A0A089MQL4_PAEBO</name>